<protein>
    <recommendedName>
        <fullName evidence="4">Biopolymer transporter ExbB</fullName>
    </recommendedName>
</protein>
<dbReference type="OrthoDB" id="9794540at2"/>
<sequence>MDQPDREAVQSFSQPVRQITLMLIVLGLVSFGGYVALPRVLPVFLANPFLNGFIALVFVIGVVACFWQVIQLVGSVNWIERFIGVRPQQQGKRAPRLLAPLAGLMRERGAQSQISASSSRSILDSVATRIDEARDITRYISNLLIFLGLLGTFYGLATTVPALVDTIRALSPTEGEGAADVFSRLMTGLEQQLGGMGTAFASSLLGLAGSLVVGLLELFASHGQNRFFRELEEWMSSITRIGFSGNDGDGEMSGAVGVLDHMSQQMDALQTLFTQSAVARSAADDRMDQLAQSIDRLVAKMDDNDGSTRALDSLAETQMRLVTVLEKKSDGGAPFGEDAEGRMRLRSIDVQLLRILEELSAGRQESTNALQSELSALTRALRDLSGQDT</sequence>
<feature type="transmembrane region" description="Helical" evidence="1">
    <location>
        <begin position="21"/>
        <end position="41"/>
    </location>
</feature>
<evidence type="ECO:0000256" key="1">
    <source>
        <dbReference type="SAM" id="Phobius"/>
    </source>
</evidence>
<proteinExistence type="predicted"/>
<keyword evidence="3" id="KW-1185">Reference proteome</keyword>
<evidence type="ECO:0008006" key="4">
    <source>
        <dbReference type="Google" id="ProtNLM"/>
    </source>
</evidence>
<feature type="transmembrane region" description="Helical" evidence="1">
    <location>
        <begin position="143"/>
        <end position="164"/>
    </location>
</feature>
<feature type="transmembrane region" description="Helical" evidence="1">
    <location>
        <begin position="53"/>
        <end position="79"/>
    </location>
</feature>
<reference evidence="2 3" key="1">
    <citation type="submission" date="2018-11" db="EMBL/GenBank/DDBJ databases">
        <title>Genomic Encyclopedia of Type Strains, Phase IV (KMG-IV): sequencing the most valuable type-strain genomes for metagenomic binning, comparative biology and taxonomic classification.</title>
        <authorList>
            <person name="Goeker M."/>
        </authorList>
    </citation>
    <scope>NUCLEOTIDE SEQUENCE [LARGE SCALE GENOMIC DNA]</scope>
    <source>
        <strain evidence="2 3">DSM 104731</strain>
    </source>
</reference>
<name>A0A3N4UZX1_9RHOB</name>
<evidence type="ECO:0000313" key="3">
    <source>
        <dbReference type="Proteomes" id="UP000269689"/>
    </source>
</evidence>
<dbReference type="EMBL" id="RKQK01000002">
    <property type="protein sequence ID" value="RPE67150.1"/>
    <property type="molecule type" value="Genomic_DNA"/>
</dbReference>
<evidence type="ECO:0000313" key="2">
    <source>
        <dbReference type="EMBL" id="RPE67150.1"/>
    </source>
</evidence>
<keyword evidence="1" id="KW-0812">Transmembrane</keyword>
<organism evidence="2 3">
    <name type="scientific">Pacificibacter maritimus</name>
    <dbReference type="NCBI Taxonomy" id="762213"/>
    <lineage>
        <taxon>Bacteria</taxon>
        <taxon>Pseudomonadati</taxon>
        <taxon>Pseudomonadota</taxon>
        <taxon>Alphaproteobacteria</taxon>
        <taxon>Rhodobacterales</taxon>
        <taxon>Roseobacteraceae</taxon>
        <taxon>Pacificibacter</taxon>
    </lineage>
</organism>
<dbReference type="RefSeq" id="WP_123792630.1">
    <property type="nucleotide sequence ID" value="NZ_RKQK01000002.1"/>
</dbReference>
<gene>
    <name evidence="2" type="ORF">EDD53_1554</name>
</gene>
<accession>A0A3N4UZX1</accession>
<keyword evidence="1" id="KW-1133">Transmembrane helix</keyword>
<feature type="transmembrane region" description="Helical" evidence="1">
    <location>
        <begin position="199"/>
        <end position="220"/>
    </location>
</feature>
<dbReference type="AlphaFoldDB" id="A0A3N4UZX1"/>
<comment type="caution">
    <text evidence="2">The sequence shown here is derived from an EMBL/GenBank/DDBJ whole genome shotgun (WGS) entry which is preliminary data.</text>
</comment>
<dbReference type="Proteomes" id="UP000269689">
    <property type="component" value="Unassembled WGS sequence"/>
</dbReference>
<keyword evidence="1" id="KW-0472">Membrane</keyword>